<gene>
    <name evidence="1" type="ORF">H5410_036746</name>
</gene>
<sequence>MNRHNIFNRKYHGKWSVAWSASLVSHNIEAYGEVRIDITSHPHPQESKLLVSWVYNLRKWGDRWGCGTLYWNRG</sequence>
<reference evidence="1 2" key="1">
    <citation type="submission" date="2020-09" db="EMBL/GenBank/DDBJ databases">
        <title>De no assembly of potato wild relative species, Solanum commersonii.</title>
        <authorList>
            <person name="Cho K."/>
        </authorList>
    </citation>
    <scope>NUCLEOTIDE SEQUENCE [LARGE SCALE GENOMIC DNA]</scope>
    <source>
        <strain evidence="1">LZ3.2</strain>
        <tissue evidence="1">Leaf</tissue>
    </source>
</reference>
<protein>
    <submittedName>
        <fullName evidence="1">Uncharacterized protein</fullName>
    </submittedName>
</protein>
<name>A0A9J5Y651_SOLCO</name>
<organism evidence="1 2">
    <name type="scientific">Solanum commersonii</name>
    <name type="common">Commerson's wild potato</name>
    <name type="synonym">Commerson's nightshade</name>
    <dbReference type="NCBI Taxonomy" id="4109"/>
    <lineage>
        <taxon>Eukaryota</taxon>
        <taxon>Viridiplantae</taxon>
        <taxon>Streptophyta</taxon>
        <taxon>Embryophyta</taxon>
        <taxon>Tracheophyta</taxon>
        <taxon>Spermatophyta</taxon>
        <taxon>Magnoliopsida</taxon>
        <taxon>eudicotyledons</taxon>
        <taxon>Gunneridae</taxon>
        <taxon>Pentapetalae</taxon>
        <taxon>asterids</taxon>
        <taxon>lamiids</taxon>
        <taxon>Solanales</taxon>
        <taxon>Solanaceae</taxon>
        <taxon>Solanoideae</taxon>
        <taxon>Solaneae</taxon>
        <taxon>Solanum</taxon>
    </lineage>
</organism>
<dbReference type="AlphaFoldDB" id="A0A9J5Y651"/>
<evidence type="ECO:0000313" key="2">
    <source>
        <dbReference type="Proteomes" id="UP000824120"/>
    </source>
</evidence>
<proteinExistence type="predicted"/>
<accession>A0A9J5Y651</accession>
<dbReference type="EMBL" id="JACXVP010000007">
    <property type="protein sequence ID" value="KAG5595514.1"/>
    <property type="molecule type" value="Genomic_DNA"/>
</dbReference>
<dbReference type="Proteomes" id="UP000824120">
    <property type="component" value="Chromosome 7"/>
</dbReference>
<comment type="caution">
    <text evidence="1">The sequence shown here is derived from an EMBL/GenBank/DDBJ whole genome shotgun (WGS) entry which is preliminary data.</text>
</comment>
<keyword evidence="2" id="KW-1185">Reference proteome</keyword>
<evidence type="ECO:0000313" key="1">
    <source>
        <dbReference type="EMBL" id="KAG5595514.1"/>
    </source>
</evidence>